<sequence>MLSVLGFAPPPEGNLELEAEEPPPWVFDVVENPNSLPQRRLPPRHRSTELPSVLRPLTNSGLEDAERRLSPCHCFWRMHRAASLLAIVLPSYQASTASH</sequence>
<evidence type="ECO:0000313" key="2">
    <source>
        <dbReference type="EMBL" id="KIO17649.1"/>
    </source>
</evidence>
<protein>
    <submittedName>
        <fullName evidence="2">Uncharacterized protein</fullName>
    </submittedName>
</protein>
<name>A0A0C3Q4B8_9AGAM</name>
<reference evidence="3" key="2">
    <citation type="submission" date="2015-01" db="EMBL/GenBank/DDBJ databases">
        <title>Evolutionary Origins and Diversification of the Mycorrhizal Mutualists.</title>
        <authorList>
            <consortium name="DOE Joint Genome Institute"/>
            <consortium name="Mycorrhizal Genomics Consortium"/>
            <person name="Kohler A."/>
            <person name="Kuo A."/>
            <person name="Nagy L.G."/>
            <person name="Floudas D."/>
            <person name="Copeland A."/>
            <person name="Barry K.W."/>
            <person name="Cichocki N."/>
            <person name="Veneault-Fourrey C."/>
            <person name="LaButti K."/>
            <person name="Lindquist E.A."/>
            <person name="Lipzen A."/>
            <person name="Lundell T."/>
            <person name="Morin E."/>
            <person name="Murat C."/>
            <person name="Riley R."/>
            <person name="Ohm R."/>
            <person name="Sun H."/>
            <person name="Tunlid A."/>
            <person name="Henrissat B."/>
            <person name="Grigoriev I.V."/>
            <person name="Hibbett D.S."/>
            <person name="Martin F."/>
        </authorList>
    </citation>
    <scope>NUCLEOTIDE SEQUENCE [LARGE SCALE GENOMIC DNA]</scope>
    <source>
        <strain evidence="3">MUT 4182</strain>
    </source>
</reference>
<keyword evidence="3" id="KW-1185">Reference proteome</keyword>
<evidence type="ECO:0000313" key="3">
    <source>
        <dbReference type="Proteomes" id="UP000054248"/>
    </source>
</evidence>
<gene>
    <name evidence="2" type="ORF">M407DRAFT_32660</name>
</gene>
<dbReference type="AlphaFoldDB" id="A0A0C3Q4B8"/>
<dbReference type="Proteomes" id="UP000054248">
    <property type="component" value="Unassembled WGS sequence"/>
</dbReference>
<dbReference type="HOGENOM" id="CLU_2322077_0_0_1"/>
<dbReference type="EMBL" id="KN823357">
    <property type="protein sequence ID" value="KIO17649.1"/>
    <property type="molecule type" value="Genomic_DNA"/>
</dbReference>
<reference evidence="2 3" key="1">
    <citation type="submission" date="2014-04" db="EMBL/GenBank/DDBJ databases">
        <authorList>
            <consortium name="DOE Joint Genome Institute"/>
            <person name="Kuo A."/>
            <person name="Girlanda M."/>
            <person name="Perotto S."/>
            <person name="Kohler A."/>
            <person name="Nagy L.G."/>
            <person name="Floudas D."/>
            <person name="Copeland A."/>
            <person name="Barry K.W."/>
            <person name="Cichocki N."/>
            <person name="Veneault-Fourrey C."/>
            <person name="LaButti K."/>
            <person name="Lindquist E.A."/>
            <person name="Lipzen A."/>
            <person name="Lundell T."/>
            <person name="Morin E."/>
            <person name="Murat C."/>
            <person name="Sun H."/>
            <person name="Tunlid A."/>
            <person name="Henrissat B."/>
            <person name="Grigoriev I.V."/>
            <person name="Hibbett D.S."/>
            <person name="Martin F."/>
            <person name="Nordberg H.P."/>
            <person name="Cantor M.N."/>
            <person name="Hua S.X."/>
        </authorList>
    </citation>
    <scope>NUCLEOTIDE SEQUENCE [LARGE SCALE GENOMIC DNA]</scope>
    <source>
        <strain evidence="2 3">MUT 4182</strain>
    </source>
</reference>
<feature type="region of interest" description="Disordered" evidence="1">
    <location>
        <begin position="34"/>
        <end position="53"/>
    </location>
</feature>
<accession>A0A0C3Q4B8</accession>
<organism evidence="2 3">
    <name type="scientific">Tulasnella calospora MUT 4182</name>
    <dbReference type="NCBI Taxonomy" id="1051891"/>
    <lineage>
        <taxon>Eukaryota</taxon>
        <taxon>Fungi</taxon>
        <taxon>Dikarya</taxon>
        <taxon>Basidiomycota</taxon>
        <taxon>Agaricomycotina</taxon>
        <taxon>Agaricomycetes</taxon>
        <taxon>Cantharellales</taxon>
        <taxon>Tulasnellaceae</taxon>
        <taxon>Tulasnella</taxon>
    </lineage>
</organism>
<proteinExistence type="predicted"/>
<evidence type="ECO:0000256" key="1">
    <source>
        <dbReference type="SAM" id="MobiDB-lite"/>
    </source>
</evidence>